<evidence type="ECO:0000313" key="2">
    <source>
        <dbReference type="Proteomes" id="UP001144280"/>
    </source>
</evidence>
<sequence>MPSALPYEIVDVFTDRPYAGNPLAVVFDADGLGDGQLQAIAREFNLSETVFVLPPTAAGATYRARIFTPAHELPFAGHPSVGVAATQLRRGLFPAGQVVQECGAGLLPINVYEDGHATLTGGAPTIGPALDPGPLLAAAGLSDVDFAGPAPRLAGCGLEFPFLAVHAESVAKAELDVAAARAHGVRQVSVFAWDAATSTAHTRVFVPGVGVPEDPATGSAALGLGVWLVTSGLLPADAESSYTVRQGGEIQRPSTLDCMVTARRGQVVSATVTGRVAPVARGEILVPPIESQ</sequence>
<dbReference type="PIRSF" id="PIRSF016184">
    <property type="entry name" value="PhzC_PhzF"/>
    <property type="match status" value="1"/>
</dbReference>
<keyword evidence="2" id="KW-1185">Reference proteome</keyword>
<evidence type="ECO:0000313" key="1">
    <source>
        <dbReference type="EMBL" id="GLI01897.1"/>
    </source>
</evidence>
<protein>
    <submittedName>
        <fullName evidence="1">Phenazine biosynthesis protein PhzF</fullName>
    </submittedName>
</protein>
<reference evidence="1" key="1">
    <citation type="submission" date="2022-12" db="EMBL/GenBank/DDBJ databases">
        <title>New Phytohabitans aurantiacus sp. RD004123 nov., an actinomycete isolated from soil.</title>
        <authorList>
            <person name="Triningsih D.W."/>
            <person name="Harunari E."/>
            <person name="Igarashi Y."/>
        </authorList>
    </citation>
    <scope>NUCLEOTIDE SEQUENCE</scope>
    <source>
        <strain evidence="1">RD004123</strain>
    </source>
</reference>
<dbReference type="PANTHER" id="PTHR13774">
    <property type="entry name" value="PHENAZINE BIOSYNTHESIS PROTEIN"/>
    <property type="match status" value="1"/>
</dbReference>
<name>A0ABQ5R6T9_9ACTN</name>
<dbReference type="EMBL" id="BSDI01000051">
    <property type="protein sequence ID" value="GLI01897.1"/>
    <property type="molecule type" value="Genomic_DNA"/>
</dbReference>
<dbReference type="RefSeq" id="WP_281903302.1">
    <property type="nucleotide sequence ID" value="NZ_BSDI01000051.1"/>
</dbReference>
<organism evidence="1 2">
    <name type="scientific">Phytohabitans aurantiacus</name>
    <dbReference type="NCBI Taxonomy" id="3016789"/>
    <lineage>
        <taxon>Bacteria</taxon>
        <taxon>Bacillati</taxon>
        <taxon>Actinomycetota</taxon>
        <taxon>Actinomycetes</taxon>
        <taxon>Micromonosporales</taxon>
        <taxon>Micromonosporaceae</taxon>
    </lineage>
</organism>
<dbReference type="Gene3D" id="3.10.310.10">
    <property type="entry name" value="Diaminopimelate Epimerase, Chain A, domain 1"/>
    <property type="match status" value="2"/>
</dbReference>
<dbReference type="PANTHER" id="PTHR13774:SF32">
    <property type="entry name" value="ANTISENSE-ENHANCING SEQUENCE 1"/>
    <property type="match status" value="1"/>
</dbReference>
<accession>A0ABQ5R6T9</accession>
<dbReference type="Pfam" id="PF02567">
    <property type="entry name" value="PhzC-PhzF"/>
    <property type="match status" value="1"/>
</dbReference>
<dbReference type="SUPFAM" id="SSF54506">
    <property type="entry name" value="Diaminopimelate epimerase-like"/>
    <property type="match status" value="1"/>
</dbReference>
<dbReference type="Proteomes" id="UP001144280">
    <property type="component" value="Unassembled WGS sequence"/>
</dbReference>
<dbReference type="InterPro" id="IPR003719">
    <property type="entry name" value="Phenazine_PhzF-like"/>
</dbReference>
<comment type="caution">
    <text evidence="1">The sequence shown here is derived from an EMBL/GenBank/DDBJ whole genome shotgun (WGS) entry which is preliminary data.</text>
</comment>
<dbReference type="NCBIfam" id="TIGR00654">
    <property type="entry name" value="PhzF_family"/>
    <property type="match status" value="1"/>
</dbReference>
<proteinExistence type="predicted"/>
<gene>
    <name evidence="1" type="ORF">Pa4123_71740</name>
</gene>